<evidence type="ECO:0000256" key="1">
    <source>
        <dbReference type="ARBA" id="ARBA00023136"/>
    </source>
</evidence>
<evidence type="ECO:0000256" key="2">
    <source>
        <dbReference type="HAMAP-Rule" id="MF_00386"/>
    </source>
</evidence>
<protein>
    <recommendedName>
        <fullName evidence="2">Putative membrane protein insertion efficiency factor</fullName>
    </recommendedName>
</protein>
<dbReference type="GO" id="GO:0005886">
    <property type="term" value="C:plasma membrane"/>
    <property type="evidence" value="ECO:0007669"/>
    <property type="project" value="UniProtKB-SubCell"/>
</dbReference>
<evidence type="ECO:0000256" key="3">
    <source>
        <dbReference type="SAM" id="MobiDB-lite"/>
    </source>
</evidence>
<feature type="compositionally biased region" description="Basic residues" evidence="3">
    <location>
        <begin position="86"/>
        <end position="97"/>
    </location>
</feature>
<proteinExistence type="inferred from homology"/>
<feature type="region of interest" description="Disordered" evidence="3">
    <location>
        <begin position="76"/>
        <end position="97"/>
    </location>
</feature>
<dbReference type="HAMAP" id="MF_00386">
    <property type="entry name" value="UPF0161_YidD"/>
    <property type="match status" value="1"/>
</dbReference>
<dbReference type="PANTHER" id="PTHR33383:SF1">
    <property type="entry name" value="MEMBRANE PROTEIN INSERTION EFFICIENCY FACTOR-RELATED"/>
    <property type="match status" value="1"/>
</dbReference>
<evidence type="ECO:0000313" key="4">
    <source>
        <dbReference type="EMBL" id="HIZ57385.1"/>
    </source>
</evidence>
<dbReference type="PANTHER" id="PTHR33383">
    <property type="entry name" value="MEMBRANE PROTEIN INSERTION EFFICIENCY FACTOR-RELATED"/>
    <property type="match status" value="1"/>
</dbReference>
<evidence type="ECO:0000313" key="5">
    <source>
        <dbReference type="Proteomes" id="UP000824065"/>
    </source>
</evidence>
<dbReference type="NCBIfam" id="TIGR00278">
    <property type="entry name" value="membrane protein insertion efficiency factor YidD"/>
    <property type="match status" value="1"/>
</dbReference>
<comment type="subcellular location">
    <subcellularLocation>
        <location evidence="2">Cell membrane</location>
        <topology evidence="2">Peripheral membrane protein</topology>
        <orientation evidence="2">Cytoplasmic side</orientation>
    </subcellularLocation>
</comment>
<organism evidence="4 5">
    <name type="scientific">Candidatus Faecalibacterium gallistercoris</name>
    <dbReference type="NCBI Taxonomy" id="2838579"/>
    <lineage>
        <taxon>Bacteria</taxon>
        <taxon>Bacillati</taxon>
        <taxon>Bacillota</taxon>
        <taxon>Clostridia</taxon>
        <taxon>Eubacteriales</taxon>
        <taxon>Oscillospiraceae</taxon>
        <taxon>Faecalibacterium</taxon>
    </lineage>
</organism>
<name>A0A9D2FE24_9FIRM</name>
<sequence length="97" mass="11163">MNRLQKLCRDALCVPIRLYKRFISPGLGRNCRFTPTCSEYAIQAIQTHGCLKGLLLAAWRIARCNPLGRWGYDPVPAPGRWTNPRRVLHPPRARPKR</sequence>
<comment type="function">
    <text evidence="2">Could be involved in insertion of integral membrane proteins into the membrane.</text>
</comment>
<reference evidence="4" key="2">
    <citation type="submission" date="2021-04" db="EMBL/GenBank/DDBJ databases">
        <authorList>
            <person name="Gilroy R."/>
        </authorList>
    </citation>
    <scope>NUCLEOTIDE SEQUENCE</scope>
    <source>
        <strain evidence="4">ChiBcec16-3735</strain>
    </source>
</reference>
<dbReference type="AlphaFoldDB" id="A0A9D2FE24"/>
<keyword evidence="2" id="KW-1003">Cell membrane</keyword>
<reference evidence="4" key="1">
    <citation type="journal article" date="2021" name="PeerJ">
        <title>Extensive microbial diversity within the chicken gut microbiome revealed by metagenomics and culture.</title>
        <authorList>
            <person name="Gilroy R."/>
            <person name="Ravi A."/>
            <person name="Getino M."/>
            <person name="Pursley I."/>
            <person name="Horton D.L."/>
            <person name="Alikhan N.F."/>
            <person name="Baker D."/>
            <person name="Gharbi K."/>
            <person name="Hall N."/>
            <person name="Watson M."/>
            <person name="Adriaenssens E.M."/>
            <person name="Foster-Nyarko E."/>
            <person name="Jarju S."/>
            <person name="Secka A."/>
            <person name="Antonio M."/>
            <person name="Oren A."/>
            <person name="Chaudhuri R.R."/>
            <person name="La Ragione R."/>
            <person name="Hildebrand F."/>
            <person name="Pallen M.J."/>
        </authorList>
    </citation>
    <scope>NUCLEOTIDE SEQUENCE</scope>
    <source>
        <strain evidence="4">ChiBcec16-3735</strain>
    </source>
</reference>
<keyword evidence="1 2" id="KW-0472">Membrane</keyword>
<comment type="similarity">
    <text evidence="2">Belongs to the UPF0161 family.</text>
</comment>
<accession>A0A9D2FE24</accession>
<dbReference type="SMART" id="SM01234">
    <property type="entry name" value="Haemolytic"/>
    <property type="match status" value="1"/>
</dbReference>
<comment type="caution">
    <text evidence="4">The sequence shown here is derived from an EMBL/GenBank/DDBJ whole genome shotgun (WGS) entry which is preliminary data.</text>
</comment>
<dbReference type="Pfam" id="PF01809">
    <property type="entry name" value="YidD"/>
    <property type="match status" value="1"/>
</dbReference>
<dbReference type="Proteomes" id="UP000824065">
    <property type="component" value="Unassembled WGS sequence"/>
</dbReference>
<dbReference type="EMBL" id="DXBJ01000013">
    <property type="protein sequence ID" value="HIZ57385.1"/>
    <property type="molecule type" value="Genomic_DNA"/>
</dbReference>
<gene>
    <name evidence="4" type="primary">yidD</name>
    <name evidence="4" type="ORF">H9725_02175</name>
</gene>
<dbReference type="InterPro" id="IPR002696">
    <property type="entry name" value="Membr_insert_effic_factor_YidD"/>
</dbReference>